<dbReference type="GO" id="GO:0004364">
    <property type="term" value="F:glutathione transferase activity"/>
    <property type="evidence" value="ECO:0007669"/>
    <property type="project" value="UniProtKB-EC"/>
</dbReference>
<dbReference type="PROSITE" id="PS50405">
    <property type="entry name" value="GST_CTER"/>
    <property type="match status" value="2"/>
</dbReference>
<dbReference type="FunFam" id="3.40.30.10:FF:000014">
    <property type="entry name" value="Tau class glutathione S-transferase"/>
    <property type="match status" value="2"/>
</dbReference>
<evidence type="ECO:0000259" key="5">
    <source>
        <dbReference type="PROSITE" id="PS50405"/>
    </source>
</evidence>
<dbReference type="InterPro" id="IPR036249">
    <property type="entry name" value="Thioredoxin-like_sf"/>
</dbReference>
<dbReference type="CDD" id="cd03185">
    <property type="entry name" value="GST_C_Tau"/>
    <property type="match status" value="2"/>
</dbReference>
<dbReference type="SUPFAM" id="SSF47616">
    <property type="entry name" value="GST C-terminal domain-like"/>
    <property type="match status" value="2"/>
</dbReference>
<comment type="caution">
    <text evidence="6">The sequence shown here is derived from an EMBL/GenBank/DDBJ whole genome shotgun (WGS) entry which is preliminary data.</text>
</comment>
<dbReference type="GO" id="GO:0005737">
    <property type="term" value="C:cytoplasm"/>
    <property type="evidence" value="ECO:0007669"/>
    <property type="project" value="TreeGrafter"/>
</dbReference>
<dbReference type="Pfam" id="PF02798">
    <property type="entry name" value="GST_N"/>
    <property type="match status" value="2"/>
</dbReference>
<feature type="domain" description="GST C-terminal" evidence="5">
    <location>
        <begin position="89"/>
        <end position="217"/>
    </location>
</feature>
<keyword evidence="2" id="KW-0808">Transferase</keyword>
<gene>
    <name evidence="6" type="ORF">SADUNF_Sadunf11G0102900</name>
</gene>
<name>A0A835JP47_9ROSI</name>
<dbReference type="Proteomes" id="UP000657918">
    <property type="component" value="Chromosome 11"/>
</dbReference>
<dbReference type="SUPFAM" id="SSF52833">
    <property type="entry name" value="Thioredoxin-like"/>
    <property type="match status" value="2"/>
</dbReference>
<dbReference type="EMBL" id="JADGMS010000011">
    <property type="protein sequence ID" value="KAF9673001.1"/>
    <property type="molecule type" value="Genomic_DNA"/>
</dbReference>
<dbReference type="GO" id="GO:0006749">
    <property type="term" value="P:glutathione metabolic process"/>
    <property type="evidence" value="ECO:0007669"/>
    <property type="project" value="InterPro"/>
</dbReference>
<organism evidence="6 7">
    <name type="scientific">Salix dunnii</name>
    <dbReference type="NCBI Taxonomy" id="1413687"/>
    <lineage>
        <taxon>Eukaryota</taxon>
        <taxon>Viridiplantae</taxon>
        <taxon>Streptophyta</taxon>
        <taxon>Embryophyta</taxon>
        <taxon>Tracheophyta</taxon>
        <taxon>Spermatophyta</taxon>
        <taxon>Magnoliopsida</taxon>
        <taxon>eudicotyledons</taxon>
        <taxon>Gunneridae</taxon>
        <taxon>Pentapetalae</taxon>
        <taxon>rosids</taxon>
        <taxon>fabids</taxon>
        <taxon>Malpighiales</taxon>
        <taxon>Salicaceae</taxon>
        <taxon>Saliceae</taxon>
        <taxon>Salix</taxon>
    </lineage>
</organism>
<sequence>MADQVTLLDFWLSPFGMRVKIALAEKEVKYEYSEQNLMNKKSDLLLQMNPVYKKIPVLVHNGKPVCESLIILQYIDAVWKGKAPLLPSDPYQRAQSMFWADFIDKKVHDISKKLWTTKGEELEAAKKEFFECLALLERELGEKPYFGGEALGYVDIAMLPFSCGFYTYETIGGFSIEAQFPKIRAWVDRCLKKESVAKSLAEPGKVHEFILETRKGLGSWLSKTTMADEVTLLDFWASPFGIRVRIALAEKGVKYEYSEQNLRNKSALLLQMNPVYKKIPTLIHNGRSVCESLIIVQYVDDAWKGNAPFLPSDPYQRAQTRFWADFIDKKVFDITKKIWTAKGEELEGAKKDFIECLKLLEGELGEKPYFGGENLGYVDVAFVPFYCWFYAYETCGNFSIEAECPKIIAWAKRCMKKESVSRSLEDPKKVYEFVLELRKRLGVD</sequence>
<dbReference type="CDD" id="cd03058">
    <property type="entry name" value="GST_N_Tau"/>
    <property type="match status" value="2"/>
</dbReference>
<dbReference type="InterPro" id="IPR004046">
    <property type="entry name" value="GST_C"/>
</dbReference>
<feature type="domain" description="GST N-terminal" evidence="4">
    <location>
        <begin position="3"/>
        <end position="83"/>
    </location>
</feature>
<reference evidence="6 7" key="1">
    <citation type="submission" date="2020-10" db="EMBL/GenBank/DDBJ databases">
        <title>Plant Genome Project.</title>
        <authorList>
            <person name="Zhang R.-G."/>
        </authorList>
    </citation>
    <scope>NUCLEOTIDE SEQUENCE [LARGE SCALE GENOMIC DNA]</scope>
    <source>
        <strain evidence="6">FAFU-HL-1</strain>
        <tissue evidence="6">Leaf</tissue>
    </source>
</reference>
<dbReference type="InterPro" id="IPR010987">
    <property type="entry name" value="Glutathione-S-Trfase_C-like"/>
</dbReference>
<dbReference type="InterPro" id="IPR004045">
    <property type="entry name" value="Glutathione_S-Trfase_N"/>
</dbReference>
<evidence type="ECO:0000256" key="1">
    <source>
        <dbReference type="ARBA" id="ARBA00012452"/>
    </source>
</evidence>
<dbReference type="OrthoDB" id="202840at2759"/>
<dbReference type="InterPro" id="IPR045073">
    <property type="entry name" value="Omega/Tau-like"/>
</dbReference>
<dbReference type="InterPro" id="IPR036282">
    <property type="entry name" value="Glutathione-S-Trfase_C_sf"/>
</dbReference>
<dbReference type="InterPro" id="IPR045074">
    <property type="entry name" value="GST_C_Tau"/>
</dbReference>
<dbReference type="EC" id="2.5.1.18" evidence="1"/>
<keyword evidence="7" id="KW-1185">Reference proteome</keyword>
<evidence type="ECO:0000256" key="3">
    <source>
        <dbReference type="ARBA" id="ARBA00047960"/>
    </source>
</evidence>
<dbReference type="PROSITE" id="PS50404">
    <property type="entry name" value="GST_NTER"/>
    <property type="match status" value="2"/>
</dbReference>
<dbReference type="AlphaFoldDB" id="A0A835JP47"/>
<dbReference type="PANTHER" id="PTHR11260:SF781">
    <property type="entry name" value="GLUTATHIONE S-TRANSFERASE U19"/>
    <property type="match status" value="1"/>
</dbReference>
<feature type="domain" description="GST N-terminal" evidence="4">
    <location>
        <begin position="228"/>
        <end position="307"/>
    </location>
</feature>
<evidence type="ECO:0000313" key="6">
    <source>
        <dbReference type="EMBL" id="KAF9673001.1"/>
    </source>
</evidence>
<dbReference type="Pfam" id="PF00043">
    <property type="entry name" value="GST_C"/>
    <property type="match status" value="1"/>
</dbReference>
<accession>A0A835JP47</accession>
<dbReference type="InterPro" id="IPR040079">
    <property type="entry name" value="Glutathione_S-Trfase"/>
</dbReference>
<dbReference type="SFLD" id="SFLDS00019">
    <property type="entry name" value="Glutathione_Transferase_(cytos"/>
    <property type="match status" value="2"/>
</dbReference>
<evidence type="ECO:0000313" key="7">
    <source>
        <dbReference type="Proteomes" id="UP000657918"/>
    </source>
</evidence>
<dbReference type="SFLD" id="SFLDG00358">
    <property type="entry name" value="Main_(cytGST)"/>
    <property type="match status" value="2"/>
</dbReference>
<dbReference type="PANTHER" id="PTHR11260">
    <property type="entry name" value="GLUTATHIONE S-TRANSFERASE, GST, SUPERFAMILY, GST DOMAIN CONTAINING"/>
    <property type="match status" value="1"/>
</dbReference>
<proteinExistence type="predicted"/>
<dbReference type="FunFam" id="1.20.1050.10:FF:000018">
    <property type="entry name" value="Glutathione S-transferase U20"/>
    <property type="match status" value="2"/>
</dbReference>
<dbReference type="Pfam" id="PF13410">
    <property type="entry name" value="GST_C_2"/>
    <property type="match status" value="1"/>
</dbReference>
<evidence type="ECO:0000259" key="4">
    <source>
        <dbReference type="PROSITE" id="PS50404"/>
    </source>
</evidence>
<evidence type="ECO:0000256" key="2">
    <source>
        <dbReference type="ARBA" id="ARBA00022679"/>
    </source>
</evidence>
<dbReference type="Gene3D" id="1.20.1050.10">
    <property type="match status" value="2"/>
</dbReference>
<comment type="catalytic activity">
    <reaction evidence="3">
        <text>RX + glutathione = an S-substituted glutathione + a halide anion + H(+)</text>
        <dbReference type="Rhea" id="RHEA:16437"/>
        <dbReference type="ChEBI" id="CHEBI:15378"/>
        <dbReference type="ChEBI" id="CHEBI:16042"/>
        <dbReference type="ChEBI" id="CHEBI:17792"/>
        <dbReference type="ChEBI" id="CHEBI:57925"/>
        <dbReference type="ChEBI" id="CHEBI:90779"/>
        <dbReference type="EC" id="2.5.1.18"/>
    </reaction>
</comment>
<dbReference type="Gene3D" id="3.40.30.10">
    <property type="entry name" value="Glutaredoxin"/>
    <property type="match status" value="2"/>
</dbReference>
<feature type="domain" description="GST C-terminal" evidence="5">
    <location>
        <begin position="313"/>
        <end position="441"/>
    </location>
</feature>
<dbReference type="SFLD" id="SFLDG01152">
    <property type="entry name" value="Main.3:_Omega-_and_Tau-like"/>
    <property type="match status" value="2"/>
</dbReference>
<protein>
    <recommendedName>
        <fullName evidence="1">glutathione transferase</fullName>
        <ecNumber evidence="1">2.5.1.18</ecNumber>
    </recommendedName>
</protein>